<feature type="modified residue" description="4-aspartylphosphate" evidence="6">
    <location>
        <position position="54"/>
    </location>
</feature>
<comment type="catalytic activity">
    <reaction evidence="1">
        <text>ATP + protein L-histidine = ADP + protein N-phospho-L-histidine.</text>
        <dbReference type="EC" id="2.7.13.3"/>
    </reaction>
</comment>
<dbReference type="CDD" id="cd17534">
    <property type="entry name" value="REC_DC-like"/>
    <property type="match status" value="1"/>
</dbReference>
<feature type="region of interest" description="Disordered" evidence="7">
    <location>
        <begin position="212"/>
        <end position="231"/>
    </location>
</feature>
<keyword evidence="4" id="KW-0808">Transferase</keyword>
<gene>
    <name evidence="11" type="ORF">AKJ09_06350</name>
</gene>
<evidence type="ECO:0000256" key="2">
    <source>
        <dbReference type="ARBA" id="ARBA00012438"/>
    </source>
</evidence>
<dbReference type="OrthoDB" id="5476885at2"/>
<dbReference type="CDD" id="cd00082">
    <property type="entry name" value="HisKA"/>
    <property type="match status" value="1"/>
</dbReference>
<evidence type="ECO:0000259" key="10">
    <source>
        <dbReference type="PROSITE" id="PS50112"/>
    </source>
</evidence>
<dbReference type="SMART" id="SM00388">
    <property type="entry name" value="HisKA"/>
    <property type="match status" value="1"/>
</dbReference>
<dbReference type="Pfam" id="PF13188">
    <property type="entry name" value="PAS_8"/>
    <property type="match status" value="1"/>
</dbReference>
<dbReference type="Pfam" id="PF00512">
    <property type="entry name" value="HisKA"/>
    <property type="match status" value="1"/>
</dbReference>
<keyword evidence="3 6" id="KW-0597">Phosphoprotein</keyword>
<dbReference type="PANTHER" id="PTHR43047:SF72">
    <property type="entry name" value="OSMOSENSING HISTIDINE PROTEIN KINASE SLN1"/>
    <property type="match status" value="1"/>
</dbReference>
<dbReference type="KEGG" id="llu:AKJ09_06350"/>
<accession>A0A0K1Q205</accession>
<dbReference type="InterPro" id="IPR005467">
    <property type="entry name" value="His_kinase_dom"/>
</dbReference>
<dbReference type="SMART" id="SM00448">
    <property type="entry name" value="REC"/>
    <property type="match status" value="2"/>
</dbReference>
<dbReference type="CDD" id="cd00130">
    <property type="entry name" value="PAS"/>
    <property type="match status" value="1"/>
</dbReference>
<proteinExistence type="predicted"/>
<evidence type="ECO:0000256" key="6">
    <source>
        <dbReference type="PROSITE-ProRule" id="PRU00169"/>
    </source>
</evidence>
<dbReference type="InterPro" id="IPR003594">
    <property type="entry name" value="HATPase_dom"/>
</dbReference>
<dbReference type="PROSITE" id="PS50109">
    <property type="entry name" value="HIS_KIN"/>
    <property type="match status" value="1"/>
</dbReference>
<dbReference type="SMART" id="SM00091">
    <property type="entry name" value="PAS"/>
    <property type="match status" value="1"/>
</dbReference>
<dbReference type="PANTHER" id="PTHR43047">
    <property type="entry name" value="TWO-COMPONENT HISTIDINE PROTEIN KINASE"/>
    <property type="match status" value="1"/>
</dbReference>
<evidence type="ECO:0000256" key="1">
    <source>
        <dbReference type="ARBA" id="ARBA00000085"/>
    </source>
</evidence>
<keyword evidence="5 11" id="KW-0418">Kinase</keyword>
<dbReference type="InterPro" id="IPR003661">
    <property type="entry name" value="HisK_dim/P_dom"/>
</dbReference>
<dbReference type="PROSITE" id="PS50110">
    <property type="entry name" value="RESPONSE_REGULATORY"/>
    <property type="match status" value="2"/>
</dbReference>
<dbReference type="InterPro" id="IPR036097">
    <property type="entry name" value="HisK_dim/P_sf"/>
</dbReference>
<evidence type="ECO:0000313" key="11">
    <source>
        <dbReference type="EMBL" id="AKU99686.1"/>
    </source>
</evidence>
<evidence type="ECO:0000256" key="7">
    <source>
        <dbReference type="SAM" id="MobiDB-lite"/>
    </source>
</evidence>
<sequence>MSATILVVEDEGIVAESIRAVLLGAGYDVPETAPSGMSALEAAARIEPRLVLMDIQLEGPIDGIETARRLREEFGVRVIYLTGSTDEETLSRAKETAPLGYLKKPFNARELRIAVEIALQQAGLENALAAREQWFATTLESIGDAVLTNDTDRRVTFLNSAAESLLGVSRDAALGRPLGDIVRLVDEHDAAFTKLVHAALHERVTTPLPLAARLRPRRPNGEGSSPDVQANRAARSYTECLEIEVEGTVAPINGEGGVVAGSVMVFRDVRTRRRLERRLAMAERLAAIGTMAAGMQHEINNPLATIIANVHYALDVIHGKAGRPPASLSDLAEIAAALQDASEGAERVRRTVDDLKHISRGDDIEKRPVQLTAALEEAVRATANAVRHHATIRRDYAPAPPVVASEAELTRVFMNLILNAAQAMGDGDAEHHTILLTTSTDASGRAVVEVHDDGPGIPNEVLHRIFDPFFTPNLPKQSPAVGLGLSMCHAIVTSLGGEIEADSEVGRGTTFRVSLPAAPVTTSRTPTLPPARRSDAPAAPTARRGKVLVIDDEPSIGKAIRRILIRDHDVTLETDAREALALIAQESFDVVFCDLMMPRMSGMDFFDAVSRSAPPQAKKIVFLTGGAFSPRSEEFLQSVENTCLPKPFSREIVTSVVRTMVGE</sequence>
<dbReference type="AlphaFoldDB" id="A0A0K1Q205"/>
<evidence type="ECO:0000256" key="4">
    <source>
        <dbReference type="ARBA" id="ARBA00022679"/>
    </source>
</evidence>
<dbReference type="InterPro" id="IPR000014">
    <property type="entry name" value="PAS"/>
</dbReference>
<dbReference type="InterPro" id="IPR001789">
    <property type="entry name" value="Sig_transdc_resp-reg_receiver"/>
</dbReference>
<dbReference type="Gene3D" id="3.40.50.2300">
    <property type="match status" value="2"/>
</dbReference>
<feature type="domain" description="PAS" evidence="10">
    <location>
        <begin position="131"/>
        <end position="189"/>
    </location>
</feature>
<dbReference type="SUPFAM" id="SSF47384">
    <property type="entry name" value="Homodimeric domain of signal transducing histidine kinase"/>
    <property type="match status" value="1"/>
</dbReference>
<dbReference type="Gene3D" id="3.30.565.10">
    <property type="entry name" value="Histidine kinase-like ATPase, C-terminal domain"/>
    <property type="match status" value="1"/>
</dbReference>
<dbReference type="CDD" id="cd00156">
    <property type="entry name" value="REC"/>
    <property type="match status" value="1"/>
</dbReference>
<reference evidence="11 12" key="1">
    <citation type="submission" date="2015-08" db="EMBL/GenBank/DDBJ databases">
        <authorList>
            <person name="Babu N.S."/>
            <person name="Beckwith C.J."/>
            <person name="Beseler K.G."/>
            <person name="Brison A."/>
            <person name="Carone J.V."/>
            <person name="Caskin T.P."/>
            <person name="Diamond M."/>
            <person name="Durham M.E."/>
            <person name="Foxe J.M."/>
            <person name="Go M."/>
            <person name="Henderson B.A."/>
            <person name="Jones I.B."/>
            <person name="McGettigan J.A."/>
            <person name="Micheletti S.J."/>
            <person name="Nasrallah M.E."/>
            <person name="Ortiz D."/>
            <person name="Piller C.R."/>
            <person name="Privatt S.R."/>
            <person name="Schneider S.L."/>
            <person name="Sharp S."/>
            <person name="Smith T.C."/>
            <person name="Stanton J.D."/>
            <person name="Ullery H.E."/>
            <person name="Wilson R.J."/>
            <person name="Serrano M.G."/>
            <person name="Buck G."/>
            <person name="Lee V."/>
            <person name="Wang Y."/>
            <person name="Carvalho R."/>
            <person name="Voegtly L."/>
            <person name="Shi R."/>
            <person name="Duckworth R."/>
            <person name="Johnson A."/>
            <person name="Loviza R."/>
            <person name="Walstead R."/>
            <person name="Shah Z."/>
            <person name="Kiflezghi M."/>
            <person name="Wade K."/>
            <person name="Ball S.L."/>
            <person name="Bradley K.W."/>
            <person name="Asai D.J."/>
            <person name="Bowman C.A."/>
            <person name="Russell D.A."/>
            <person name="Pope W.H."/>
            <person name="Jacobs-Sera D."/>
            <person name="Hendrix R.W."/>
            <person name="Hatfull G.F."/>
        </authorList>
    </citation>
    <scope>NUCLEOTIDE SEQUENCE [LARGE SCALE GENOMIC DNA]</scope>
    <source>
        <strain evidence="11 12">DSM 27648</strain>
    </source>
</reference>
<feature type="region of interest" description="Disordered" evidence="7">
    <location>
        <begin position="519"/>
        <end position="542"/>
    </location>
</feature>
<dbReference type="GO" id="GO:0005886">
    <property type="term" value="C:plasma membrane"/>
    <property type="evidence" value="ECO:0007669"/>
    <property type="project" value="TreeGrafter"/>
</dbReference>
<dbReference type="STRING" id="1391654.AKJ09_06350"/>
<feature type="modified residue" description="4-aspartylphosphate" evidence="6">
    <location>
        <position position="594"/>
    </location>
</feature>
<dbReference type="RefSeq" id="WP_146651102.1">
    <property type="nucleotide sequence ID" value="NZ_CP012333.1"/>
</dbReference>
<dbReference type="SUPFAM" id="SSF52172">
    <property type="entry name" value="CheY-like"/>
    <property type="match status" value="2"/>
</dbReference>
<evidence type="ECO:0000259" key="9">
    <source>
        <dbReference type="PROSITE" id="PS50110"/>
    </source>
</evidence>
<name>A0A0K1Q205_9BACT</name>
<dbReference type="SUPFAM" id="SSF55785">
    <property type="entry name" value="PYP-like sensor domain (PAS domain)"/>
    <property type="match status" value="1"/>
</dbReference>
<feature type="domain" description="Response regulatory" evidence="9">
    <location>
        <begin position="546"/>
        <end position="661"/>
    </location>
</feature>
<dbReference type="SMART" id="SM00387">
    <property type="entry name" value="HATPase_c"/>
    <property type="match status" value="1"/>
</dbReference>
<dbReference type="Proteomes" id="UP000064967">
    <property type="component" value="Chromosome"/>
</dbReference>
<evidence type="ECO:0000313" key="12">
    <source>
        <dbReference type="Proteomes" id="UP000064967"/>
    </source>
</evidence>
<feature type="domain" description="Histidine kinase" evidence="8">
    <location>
        <begin position="294"/>
        <end position="519"/>
    </location>
</feature>
<dbReference type="InterPro" id="IPR004358">
    <property type="entry name" value="Sig_transdc_His_kin-like_C"/>
</dbReference>
<dbReference type="Gene3D" id="1.10.287.130">
    <property type="match status" value="1"/>
</dbReference>
<evidence type="ECO:0000259" key="8">
    <source>
        <dbReference type="PROSITE" id="PS50109"/>
    </source>
</evidence>
<dbReference type="Gene3D" id="3.30.450.20">
    <property type="entry name" value="PAS domain"/>
    <property type="match status" value="1"/>
</dbReference>
<organism evidence="11 12">
    <name type="scientific">Labilithrix luteola</name>
    <dbReference type="NCBI Taxonomy" id="1391654"/>
    <lineage>
        <taxon>Bacteria</taxon>
        <taxon>Pseudomonadati</taxon>
        <taxon>Myxococcota</taxon>
        <taxon>Polyangia</taxon>
        <taxon>Polyangiales</taxon>
        <taxon>Labilitrichaceae</taxon>
        <taxon>Labilithrix</taxon>
    </lineage>
</organism>
<dbReference type="EC" id="2.7.13.3" evidence="2"/>
<evidence type="ECO:0000256" key="3">
    <source>
        <dbReference type="ARBA" id="ARBA00022553"/>
    </source>
</evidence>
<dbReference type="SUPFAM" id="SSF55874">
    <property type="entry name" value="ATPase domain of HSP90 chaperone/DNA topoisomerase II/histidine kinase"/>
    <property type="match status" value="1"/>
</dbReference>
<dbReference type="InterPro" id="IPR035965">
    <property type="entry name" value="PAS-like_dom_sf"/>
</dbReference>
<dbReference type="GO" id="GO:0009927">
    <property type="term" value="F:histidine phosphotransfer kinase activity"/>
    <property type="evidence" value="ECO:0007669"/>
    <property type="project" value="TreeGrafter"/>
</dbReference>
<keyword evidence="12" id="KW-1185">Reference proteome</keyword>
<feature type="domain" description="Response regulatory" evidence="9">
    <location>
        <begin position="4"/>
        <end position="119"/>
    </location>
</feature>
<evidence type="ECO:0000256" key="5">
    <source>
        <dbReference type="ARBA" id="ARBA00022777"/>
    </source>
</evidence>
<dbReference type="PRINTS" id="PR00344">
    <property type="entry name" value="BCTRLSENSOR"/>
</dbReference>
<dbReference type="PROSITE" id="PS50112">
    <property type="entry name" value="PAS"/>
    <property type="match status" value="1"/>
</dbReference>
<dbReference type="Pfam" id="PF00072">
    <property type="entry name" value="Response_reg"/>
    <property type="match status" value="2"/>
</dbReference>
<dbReference type="EMBL" id="CP012333">
    <property type="protein sequence ID" value="AKU99686.1"/>
    <property type="molecule type" value="Genomic_DNA"/>
</dbReference>
<dbReference type="GO" id="GO:0000155">
    <property type="term" value="F:phosphorelay sensor kinase activity"/>
    <property type="evidence" value="ECO:0007669"/>
    <property type="project" value="InterPro"/>
</dbReference>
<dbReference type="InterPro" id="IPR011006">
    <property type="entry name" value="CheY-like_superfamily"/>
</dbReference>
<protein>
    <recommendedName>
        <fullName evidence="2">histidine kinase</fullName>
        <ecNumber evidence="2">2.7.13.3</ecNumber>
    </recommendedName>
</protein>
<dbReference type="Pfam" id="PF02518">
    <property type="entry name" value="HATPase_c"/>
    <property type="match status" value="1"/>
</dbReference>
<dbReference type="InterPro" id="IPR036890">
    <property type="entry name" value="HATPase_C_sf"/>
</dbReference>
<dbReference type="NCBIfam" id="TIGR00229">
    <property type="entry name" value="sensory_box"/>
    <property type="match status" value="1"/>
</dbReference>